<keyword evidence="6" id="KW-0472">Membrane</keyword>
<dbReference type="Pfam" id="PF02754">
    <property type="entry name" value="CCG"/>
    <property type="match status" value="2"/>
</dbReference>
<name>A0ABV3PYC5_9HYPH</name>
<feature type="transmembrane region" description="Helical" evidence="6">
    <location>
        <begin position="138"/>
        <end position="158"/>
    </location>
</feature>
<dbReference type="SUPFAM" id="SSF46548">
    <property type="entry name" value="alpha-helical ferredoxin"/>
    <property type="match status" value="1"/>
</dbReference>
<dbReference type="Pfam" id="PF11982">
    <property type="entry name" value="DUF3483"/>
    <property type="match status" value="1"/>
</dbReference>
<dbReference type="PANTHER" id="PTHR43255:SF1">
    <property type="entry name" value="IRON-SULFUR-BINDING OXIDOREDUCTASE FADF-RELATED"/>
    <property type="match status" value="1"/>
</dbReference>
<evidence type="ECO:0000259" key="7">
    <source>
        <dbReference type="PROSITE" id="PS51379"/>
    </source>
</evidence>
<dbReference type="InterPro" id="IPR017896">
    <property type="entry name" value="4Fe4S_Fe-S-bd"/>
</dbReference>
<keyword evidence="1" id="KW-0004">4Fe-4S</keyword>
<accession>A0ABV3PYC5</accession>
<keyword evidence="3" id="KW-0560">Oxidoreductase</keyword>
<dbReference type="Pfam" id="PF13237">
    <property type="entry name" value="Fer4_10"/>
    <property type="match status" value="1"/>
</dbReference>
<evidence type="ECO:0000256" key="1">
    <source>
        <dbReference type="ARBA" id="ARBA00022485"/>
    </source>
</evidence>
<evidence type="ECO:0000313" key="9">
    <source>
        <dbReference type="Proteomes" id="UP001555786"/>
    </source>
</evidence>
<organism evidence="8 9">
    <name type="scientific">Labrys neptuniae</name>
    <dbReference type="NCBI Taxonomy" id="376174"/>
    <lineage>
        <taxon>Bacteria</taxon>
        <taxon>Pseudomonadati</taxon>
        <taxon>Pseudomonadota</taxon>
        <taxon>Alphaproteobacteria</taxon>
        <taxon>Hyphomicrobiales</taxon>
        <taxon>Xanthobacteraceae</taxon>
        <taxon>Labrys</taxon>
    </lineage>
</organism>
<feature type="transmembrane region" description="Helical" evidence="6">
    <location>
        <begin position="6"/>
        <end position="23"/>
    </location>
</feature>
<evidence type="ECO:0000256" key="6">
    <source>
        <dbReference type="SAM" id="Phobius"/>
    </source>
</evidence>
<dbReference type="EMBL" id="JBFNQD010000033">
    <property type="protein sequence ID" value="MEW9310679.1"/>
    <property type="molecule type" value="Genomic_DNA"/>
</dbReference>
<dbReference type="PANTHER" id="PTHR43255">
    <property type="entry name" value="IRON-SULFUR-BINDING OXIDOREDUCTASE FADF-RELATED-RELATED"/>
    <property type="match status" value="1"/>
</dbReference>
<proteinExistence type="predicted"/>
<evidence type="ECO:0000256" key="3">
    <source>
        <dbReference type="ARBA" id="ARBA00023002"/>
    </source>
</evidence>
<evidence type="ECO:0000256" key="2">
    <source>
        <dbReference type="ARBA" id="ARBA00022723"/>
    </source>
</evidence>
<dbReference type="InterPro" id="IPR004017">
    <property type="entry name" value="Cys_rich_dom"/>
</dbReference>
<dbReference type="Gene3D" id="1.10.1060.10">
    <property type="entry name" value="Alpha-helical ferredoxin"/>
    <property type="match status" value="1"/>
</dbReference>
<dbReference type="InterPro" id="IPR017900">
    <property type="entry name" value="4Fe4S_Fe_S_CS"/>
</dbReference>
<evidence type="ECO:0000256" key="5">
    <source>
        <dbReference type="ARBA" id="ARBA00023014"/>
    </source>
</evidence>
<comment type="caution">
    <text evidence="8">The sequence shown here is derived from an EMBL/GenBank/DDBJ whole genome shotgun (WGS) entry which is preliminary data.</text>
</comment>
<dbReference type="RefSeq" id="WP_367627048.1">
    <property type="nucleotide sequence ID" value="NZ_JBFNQD010000033.1"/>
</dbReference>
<keyword evidence="2" id="KW-0479">Metal-binding</keyword>
<keyword evidence="9" id="KW-1185">Reference proteome</keyword>
<reference evidence="8 9" key="1">
    <citation type="submission" date="2024-07" db="EMBL/GenBank/DDBJ databases">
        <title>Description of Labrys sedimenti sp. nov., isolated from a diclofenac-degrading enrichment culture.</title>
        <authorList>
            <person name="Tancsics A."/>
            <person name="Csepanyi A."/>
        </authorList>
    </citation>
    <scope>NUCLEOTIDE SEQUENCE [LARGE SCALE GENOMIC DNA]</scope>
    <source>
        <strain evidence="8 9">LMG 23578</strain>
    </source>
</reference>
<feature type="transmembrane region" description="Helical" evidence="6">
    <location>
        <begin position="67"/>
        <end position="89"/>
    </location>
</feature>
<dbReference type="InterPro" id="IPR051460">
    <property type="entry name" value="HdrC_iron-sulfur_subunit"/>
</dbReference>
<keyword evidence="5" id="KW-0411">Iron-sulfur</keyword>
<protein>
    <submittedName>
        <fullName evidence="8">DUF3483 domain-containing protein</fullName>
    </submittedName>
</protein>
<dbReference type="InterPro" id="IPR009051">
    <property type="entry name" value="Helical_ferredxn"/>
</dbReference>
<dbReference type="Proteomes" id="UP001555786">
    <property type="component" value="Unassembled WGS sequence"/>
</dbReference>
<keyword evidence="6" id="KW-0812">Transmembrane</keyword>
<dbReference type="InterPro" id="IPR021872">
    <property type="entry name" value="Csal_0991-like_N"/>
</dbReference>
<sequence length="635" mass="68685">MSSYAVIAISAITIVIIVIEILQPSRLWAAGSKSPIEWRSIPRFLPRYFGDIHDRVAREPLSARMHALTAGSIIGLFLLSPLNAALVLARAPGALVLAMTGTCLFLVAGLGAGIILQYRRRLARPKRLSGGIWARLRLFFSLACAFFLGAALIALVPAGWPDRLLAVVLVLTGAAGLCCLATMIARGPMRHAFAGAVHLVNHPRSERFTGRASDLKPLDLEAPRLGAGSPADFSWKQLAAFDACVQCGRCEIACPAFAAGLPLNPKRLIADLSASMRAVSARPDYCGSPHPGHGNGWRSTDAWQELVAESEAAIAPETLWSCTTCRACVEECPMLIEHVDAIIDMRRFQTLERGATPEKSVQALANLRMTDTVGGADPATRLDFAVDLKLPSISVTGSADTLLWLSEAAFDRRGQTVLRALVHLLREARVDFATLGVEERDCGDLARRIGDEHSFQMLAKANIATLAHYRFRQIVTIDPHALHCLRNEYPAFGGRYTVRHHTDLLDELVAAGRLRVLRPATGGITYHDPCYLGRYNGEFDGPRRVLGAIGFELAEMEHSRTRSRCCGGGGGGALSIINSERRIPDMRMEQAIATGMPVLAVACPGCVQMLEGVAGEHPPVRDIAELLLEAVEARA</sequence>
<evidence type="ECO:0000256" key="4">
    <source>
        <dbReference type="ARBA" id="ARBA00023004"/>
    </source>
</evidence>
<feature type="transmembrane region" description="Helical" evidence="6">
    <location>
        <begin position="164"/>
        <end position="185"/>
    </location>
</feature>
<keyword evidence="4" id="KW-0408">Iron</keyword>
<dbReference type="PROSITE" id="PS00198">
    <property type="entry name" value="4FE4S_FER_1"/>
    <property type="match status" value="2"/>
</dbReference>
<feature type="domain" description="4Fe-4S ferredoxin-type" evidence="7">
    <location>
        <begin position="235"/>
        <end position="264"/>
    </location>
</feature>
<keyword evidence="6" id="KW-1133">Transmembrane helix</keyword>
<gene>
    <name evidence="8" type="ORF">ABXS05_34415</name>
</gene>
<feature type="transmembrane region" description="Helical" evidence="6">
    <location>
        <begin position="95"/>
        <end position="118"/>
    </location>
</feature>
<evidence type="ECO:0000313" key="8">
    <source>
        <dbReference type="EMBL" id="MEW9310679.1"/>
    </source>
</evidence>
<dbReference type="PROSITE" id="PS51379">
    <property type="entry name" value="4FE4S_FER_2"/>
    <property type="match status" value="1"/>
</dbReference>